<dbReference type="EMBL" id="AP027079">
    <property type="protein sequence ID" value="BDU68117.1"/>
    <property type="molecule type" value="Genomic_DNA"/>
</dbReference>
<proteinExistence type="predicted"/>
<feature type="compositionally biased region" description="Pro residues" evidence="1">
    <location>
        <begin position="34"/>
        <end position="50"/>
    </location>
</feature>
<evidence type="ECO:0000259" key="3">
    <source>
        <dbReference type="Pfam" id="PF13511"/>
    </source>
</evidence>
<keyword evidence="2" id="KW-0812">Transmembrane</keyword>
<dbReference type="Proteomes" id="UP001242010">
    <property type="component" value="Chromosome"/>
</dbReference>
<feature type="transmembrane region" description="Helical" evidence="2">
    <location>
        <begin position="154"/>
        <end position="175"/>
    </location>
</feature>
<feature type="domain" description="DUF4124" evidence="3">
    <location>
        <begin position="7"/>
        <end position="54"/>
    </location>
</feature>
<keyword evidence="5" id="KW-1185">Reference proteome</keyword>
<gene>
    <name evidence="4" type="ORF">GETHOR_02180</name>
</gene>
<sequence length="245" mass="27216">MNAAAGLLLLVLLGQQPRTYYWRDAAGQTHITNTPPPADAEILDPPPPPSVETGKPGARVVPIRQSDSRGGREPVVLNPAQQQAWSTLDAHLAKARSEGDRRTLEAVADSLIHDCLWGNGLWAMPVLPVLSLLLMGLMGWWLALGLRADLRIPLVGGFLVLGLAFGHLLVGTFLYHPQSVRLRQNLELLELHMGTGRTLRPEHRTLLQQRYLALEQAAEPTKAPWRFPEEVRTLREVMKRVMVEP</sequence>
<evidence type="ECO:0000256" key="2">
    <source>
        <dbReference type="SAM" id="Phobius"/>
    </source>
</evidence>
<feature type="transmembrane region" description="Helical" evidence="2">
    <location>
        <begin position="121"/>
        <end position="142"/>
    </location>
</feature>
<evidence type="ECO:0000313" key="4">
    <source>
        <dbReference type="EMBL" id="BDU68117.1"/>
    </source>
</evidence>
<organism evidence="4 5">
    <name type="scientific">Geothrix oryzae</name>
    <dbReference type="NCBI Taxonomy" id="2927975"/>
    <lineage>
        <taxon>Bacteria</taxon>
        <taxon>Pseudomonadati</taxon>
        <taxon>Acidobacteriota</taxon>
        <taxon>Holophagae</taxon>
        <taxon>Holophagales</taxon>
        <taxon>Holophagaceae</taxon>
        <taxon>Geothrix</taxon>
    </lineage>
</organism>
<protein>
    <recommendedName>
        <fullName evidence="3">DUF4124 domain-containing protein</fullName>
    </recommendedName>
</protein>
<dbReference type="RefSeq" id="WP_286354742.1">
    <property type="nucleotide sequence ID" value="NZ_AP027079.1"/>
</dbReference>
<dbReference type="Pfam" id="PF13511">
    <property type="entry name" value="DUF4124"/>
    <property type="match status" value="1"/>
</dbReference>
<feature type="region of interest" description="Disordered" evidence="1">
    <location>
        <begin position="33"/>
        <end position="57"/>
    </location>
</feature>
<keyword evidence="2" id="KW-0472">Membrane</keyword>
<dbReference type="InterPro" id="IPR025392">
    <property type="entry name" value="DUF4124"/>
</dbReference>
<name>A0ABM8DMJ4_9BACT</name>
<accession>A0ABM8DMJ4</accession>
<evidence type="ECO:0000313" key="5">
    <source>
        <dbReference type="Proteomes" id="UP001242010"/>
    </source>
</evidence>
<reference evidence="5" key="1">
    <citation type="journal article" date="2023" name="Int. J. Syst. Evol. Microbiol.">
        <title>Mesoterricola silvestris gen. nov., sp. nov., Mesoterricola sediminis sp. nov., Geothrix oryzae sp. nov., Geothrix edaphica sp. nov., Geothrix rubra sp. nov., and Geothrix limicola sp. nov., six novel members of Acidobacteriota isolated from soils.</title>
        <authorList>
            <person name="Itoh H."/>
            <person name="Sugisawa Y."/>
            <person name="Mise K."/>
            <person name="Xu Z."/>
            <person name="Kuniyasu M."/>
            <person name="Ushijima N."/>
            <person name="Kawano K."/>
            <person name="Kobayashi E."/>
            <person name="Shiratori Y."/>
            <person name="Masuda Y."/>
            <person name="Senoo K."/>
        </authorList>
    </citation>
    <scope>NUCLEOTIDE SEQUENCE [LARGE SCALE GENOMIC DNA]</scope>
    <source>
        <strain evidence="5">Red222</strain>
    </source>
</reference>
<evidence type="ECO:0000256" key="1">
    <source>
        <dbReference type="SAM" id="MobiDB-lite"/>
    </source>
</evidence>
<keyword evidence="2" id="KW-1133">Transmembrane helix</keyword>